<evidence type="ECO:0000256" key="1">
    <source>
        <dbReference type="ARBA" id="ARBA00022741"/>
    </source>
</evidence>
<evidence type="ECO:0000313" key="6">
    <source>
        <dbReference type="EMBL" id="WKA03512.1"/>
    </source>
</evidence>
<proteinExistence type="predicted"/>
<dbReference type="InterPro" id="IPR050905">
    <property type="entry name" value="Plant_NBS-LRR"/>
</dbReference>
<dbReference type="Gene3D" id="1.10.8.430">
    <property type="entry name" value="Helical domain of apoptotic protease-activating factors"/>
    <property type="match status" value="1"/>
</dbReference>
<feature type="domain" description="NB-ARC" evidence="5">
    <location>
        <begin position="160"/>
        <end position="323"/>
    </location>
</feature>
<dbReference type="PANTHER" id="PTHR33463:SF198">
    <property type="entry name" value="RPP4C3"/>
    <property type="match status" value="1"/>
</dbReference>
<name>A0ABY9D9G8_VITVI</name>
<dbReference type="InterPro" id="IPR027417">
    <property type="entry name" value="P-loop_NTPase"/>
</dbReference>
<sequence length="540" mass="61052">MVEIVVSVAAKVSEYLVAPVGRQLGHLFNYRTNVEDLSQQVAKLRDARARQQHSVDEAIRKGHKIEDDVCKWFTRADGFIQVACKFLEEEKEAQKTCFNGLCPNLKSRYQLSKEARKKAGVAVEIHGDGQFERVSYRPPLLEIGSAPPKASKVLESRMLTLNEVMKALRDADINTIGIWGMGGVGKNTLVKQVAEQAAQEKLFDKVVMTSVFQTPDFRRIQGEIADMLGMKFEEESEQGRAARLHRKINEEKTILIILDDIWAELELEKIGIPSPDNHKGCKLVLTSRNKHVLSNEMSTQKDFGVEHLQGDEAWILFKNMVGDSIENPDLLLIATDVAKECTGLPIAIVTVAKALKNKNVSIWKDALKQLKTQTSTNITGMGTKVYSTLKLSYKHLEGDEVKSLFLLCGLFSNYIDIRDLLKYGMGLRLFQGTNTLEEAKNRIETLVDNLKASNLLLETRYNAVFRMHDVVQNVAIEIASKEHHVFTFQTGVRMEEWPNMDELQKFTMIYLDCCDIRELPEGLVCPKLELLNVIQTTIRL</sequence>
<gene>
    <name evidence="6" type="ORF">VitviT2T_021616</name>
</gene>
<dbReference type="EMBL" id="CP126661">
    <property type="protein sequence ID" value="WKA03512.1"/>
    <property type="molecule type" value="Genomic_DNA"/>
</dbReference>
<evidence type="ECO:0000256" key="2">
    <source>
        <dbReference type="ARBA" id="ARBA00022821"/>
    </source>
</evidence>
<evidence type="ECO:0000256" key="3">
    <source>
        <dbReference type="ARBA" id="ARBA00022840"/>
    </source>
</evidence>
<dbReference type="SUPFAM" id="SSF52540">
    <property type="entry name" value="P-loop containing nucleoside triphosphate hydrolases"/>
    <property type="match status" value="1"/>
</dbReference>
<keyword evidence="7" id="KW-1185">Reference proteome</keyword>
<dbReference type="Proteomes" id="UP001227230">
    <property type="component" value="Chromosome 14"/>
</dbReference>
<keyword evidence="2" id="KW-0611">Plant defense</keyword>
<keyword evidence="3" id="KW-0067">ATP-binding</keyword>
<dbReference type="InterPro" id="IPR002182">
    <property type="entry name" value="NB-ARC"/>
</dbReference>
<reference evidence="6 7" key="1">
    <citation type="journal article" date="2023" name="Hortic Res">
        <title>The complete reference genome for grapevine (Vitis vinifera L.) genetics and breeding.</title>
        <authorList>
            <person name="Shi X."/>
            <person name="Cao S."/>
            <person name="Wang X."/>
            <person name="Huang S."/>
            <person name="Wang Y."/>
            <person name="Liu Z."/>
            <person name="Liu W."/>
            <person name="Leng X."/>
            <person name="Peng Y."/>
            <person name="Wang N."/>
            <person name="Wang Y."/>
            <person name="Ma Z."/>
            <person name="Xu X."/>
            <person name="Zhang F."/>
            <person name="Xue H."/>
            <person name="Zhong H."/>
            <person name="Wang Y."/>
            <person name="Zhang K."/>
            <person name="Velt A."/>
            <person name="Avia K."/>
            <person name="Holtgrawe D."/>
            <person name="Grimplet J."/>
            <person name="Matus J.T."/>
            <person name="Ware D."/>
            <person name="Wu X."/>
            <person name="Wang H."/>
            <person name="Liu C."/>
            <person name="Fang Y."/>
            <person name="Rustenholz C."/>
            <person name="Cheng Z."/>
            <person name="Xiao H."/>
            <person name="Zhou Y."/>
        </authorList>
    </citation>
    <scope>NUCLEOTIDE SEQUENCE [LARGE SCALE GENOMIC DNA]</scope>
    <source>
        <strain evidence="7">cv. Pinot noir / PN40024</strain>
        <tissue evidence="6">Leaf</tissue>
    </source>
</reference>
<keyword evidence="4" id="KW-0175">Coiled coil</keyword>
<dbReference type="PRINTS" id="PR00364">
    <property type="entry name" value="DISEASERSIST"/>
</dbReference>
<feature type="coiled-coil region" evidence="4">
    <location>
        <begin position="27"/>
        <end position="54"/>
    </location>
</feature>
<dbReference type="Gene3D" id="3.40.50.300">
    <property type="entry name" value="P-loop containing nucleotide triphosphate hydrolases"/>
    <property type="match status" value="1"/>
</dbReference>
<dbReference type="Pfam" id="PF00931">
    <property type="entry name" value="NB-ARC"/>
    <property type="match status" value="1"/>
</dbReference>
<organism evidence="6 7">
    <name type="scientific">Vitis vinifera</name>
    <name type="common">Grape</name>
    <dbReference type="NCBI Taxonomy" id="29760"/>
    <lineage>
        <taxon>Eukaryota</taxon>
        <taxon>Viridiplantae</taxon>
        <taxon>Streptophyta</taxon>
        <taxon>Embryophyta</taxon>
        <taxon>Tracheophyta</taxon>
        <taxon>Spermatophyta</taxon>
        <taxon>Magnoliopsida</taxon>
        <taxon>eudicotyledons</taxon>
        <taxon>Gunneridae</taxon>
        <taxon>Pentapetalae</taxon>
        <taxon>rosids</taxon>
        <taxon>Vitales</taxon>
        <taxon>Vitaceae</taxon>
        <taxon>Viteae</taxon>
        <taxon>Vitis</taxon>
    </lineage>
</organism>
<protein>
    <recommendedName>
        <fullName evidence="5">NB-ARC domain-containing protein</fullName>
    </recommendedName>
</protein>
<dbReference type="PANTHER" id="PTHR33463">
    <property type="entry name" value="NB-ARC DOMAIN-CONTAINING PROTEIN-RELATED"/>
    <property type="match status" value="1"/>
</dbReference>
<evidence type="ECO:0000256" key="4">
    <source>
        <dbReference type="SAM" id="Coils"/>
    </source>
</evidence>
<dbReference type="InterPro" id="IPR042197">
    <property type="entry name" value="Apaf_helical"/>
</dbReference>
<accession>A0ABY9D9G8</accession>
<keyword evidence="1" id="KW-0547">Nucleotide-binding</keyword>
<evidence type="ECO:0000313" key="7">
    <source>
        <dbReference type="Proteomes" id="UP001227230"/>
    </source>
</evidence>
<evidence type="ECO:0000259" key="5">
    <source>
        <dbReference type="Pfam" id="PF00931"/>
    </source>
</evidence>